<dbReference type="PANTHER" id="PTHR42893:SF46">
    <property type="entry name" value="PROTEIN DETOXIFICATION 44, CHLOROPLASTIC"/>
    <property type="match status" value="1"/>
</dbReference>
<keyword evidence="4 6" id="KW-1133">Transmembrane helix</keyword>
<dbReference type="GO" id="GO:0015297">
    <property type="term" value="F:antiporter activity"/>
    <property type="evidence" value="ECO:0007669"/>
    <property type="project" value="InterPro"/>
</dbReference>
<feature type="transmembrane region" description="Helical" evidence="6">
    <location>
        <begin position="103"/>
        <end position="129"/>
    </location>
</feature>
<keyword evidence="3 6" id="KW-0812">Transmembrane</keyword>
<dbReference type="GO" id="GO:0042910">
    <property type="term" value="F:xenobiotic transmembrane transporter activity"/>
    <property type="evidence" value="ECO:0007669"/>
    <property type="project" value="InterPro"/>
</dbReference>
<dbReference type="InterPro" id="IPR002528">
    <property type="entry name" value="MATE_fam"/>
</dbReference>
<dbReference type="EMBL" id="VYXP01000002">
    <property type="protein sequence ID" value="KAA9133346.1"/>
    <property type="molecule type" value="Genomic_DNA"/>
</dbReference>
<evidence type="ECO:0000256" key="2">
    <source>
        <dbReference type="ARBA" id="ARBA00010199"/>
    </source>
</evidence>
<dbReference type="Proteomes" id="UP000325372">
    <property type="component" value="Unassembled WGS sequence"/>
</dbReference>
<evidence type="ECO:0000256" key="6">
    <source>
        <dbReference type="SAM" id="Phobius"/>
    </source>
</evidence>
<accession>A0A5N0THL2</accession>
<evidence type="ECO:0000313" key="7">
    <source>
        <dbReference type="EMBL" id="KAA9133346.1"/>
    </source>
</evidence>
<organism evidence="7 8">
    <name type="scientific">Marinihelvus fidelis</name>
    <dbReference type="NCBI Taxonomy" id="2613842"/>
    <lineage>
        <taxon>Bacteria</taxon>
        <taxon>Pseudomonadati</taxon>
        <taxon>Pseudomonadota</taxon>
        <taxon>Gammaproteobacteria</taxon>
        <taxon>Chromatiales</taxon>
        <taxon>Wenzhouxiangellaceae</taxon>
        <taxon>Marinihelvus</taxon>
    </lineage>
</organism>
<dbReference type="NCBIfam" id="TIGR00797">
    <property type="entry name" value="matE"/>
    <property type="match status" value="1"/>
</dbReference>
<evidence type="ECO:0000256" key="4">
    <source>
        <dbReference type="ARBA" id="ARBA00022989"/>
    </source>
</evidence>
<evidence type="ECO:0000313" key="8">
    <source>
        <dbReference type="Proteomes" id="UP000325372"/>
    </source>
</evidence>
<feature type="transmembrane region" description="Helical" evidence="6">
    <location>
        <begin position="210"/>
        <end position="230"/>
    </location>
</feature>
<feature type="transmembrane region" description="Helical" evidence="6">
    <location>
        <begin position="251"/>
        <end position="273"/>
    </location>
</feature>
<dbReference type="AlphaFoldDB" id="A0A5N0THL2"/>
<dbReference type="InterPro" id="IPR044644">
    <property type="entry name" value="DinF-like"/>
</dbReference>
<evidence type="ECO:0000256" key="1">
    <source>
        <dbReference type="ARBA" id="ARBA00004141"/>
    </source>
</evidence>
<dbReference type="PANTHER" id="PTHR42893">
    <property type="entry name" value="PROTEIN DETOXIFICATION 44, CHLOROPLASTIC-RELATED"/>
    <property type="match status" value="1"/>
</dbReference>
<comment type="subcellular location">
    <subcellularLocation>
        <location evidence="1">Membrane</location>
        <topology evidence="1">Multi-pass membrane protein</topology>
    </subcellularLocation>
</comment>
<comment type="caution">
    <text evidence="7">The sequence shown here is derived from an EMBL/GenBank/DDBJ whole genome shotgun (WGS) entry which is preliminary data.</text>
</comment>
<feature type="transmembrane region" description="Helical" evidence="6">
    <location>
        <begin position="370"/>
        <end position="387"/>
    </location>
</feature>
<feature type="transmembrane region" description="Helical" evidence="6">
    <location>
        <begin position="175"/>
        <end position="198"/>
    </location>
</feature>
<keyword evidence="8" id="KW-1185">Reference proteome</keyword>
<name>A0A5N0THL2_9GAMM</name>
<feature type="transmembrane region" description="Helical" evidence="6">
    <location>
        <begin position="58"/>
        <end position="82"/>
    </location>
</feature>
<protein>
    <submittedName>
        <fullName evidence="7">MATE family efflux transporter</fullName>
    </submittedName>
</protein>
<dbReference type="Pfam" id="PF01554">
    <property type="entry name" value="MatE"/>
    <property type="match status" value="2"/>
</dbReference>
<gene>
    <name evidence="7" type="ORF">F3N42_03055</name>
</gene>
<feature type="transmembrane region" description="Helical" evidence="6">
    <location>
        <begin position="420"/>
        <end position="441"/>
    </location>
</feature>
<keyword evidence="5 6" id="KW-0472">Membrane</keyword>
<dbReference type="CDD" id="cd13136">
    <property type="entry name" value="MATE_DinF_like"/>
    <property type="match status" value="1"/>
</dbReference>
<feature type="transmembrane region" description="Helical" evidence="6">
    <location>
        <begin position="328"/>
        <end position="350"/>
    </location>
</feature>
<reference evidence="7 8" key="1">
    <citation type="submission" date="2019-09" db="EMBL/GenBank/DDBJ databases">
        <title>Wenzhouxiangella sp. Genome sequencing and assembly.</title>
        <authorList>
            <person name="Zhang R."/>
        </authorList>
    </citation>
    <scope>NUCLEOTIDE SEQUENCE [LARGE SCALE GENOMIC DNA]</scope>
    <source>
        <strain evidence="7 8">W260</strain>
    </source>
</reference>
<feature type="transmembrane region" description="Helical" evidence="6">
    <location>
        <begin position="394"/>
        <end position="414"/>
    </location>
</feature>
<feature type="transmembrane region" description="Helical" evidence="6">
    <location>
        <begin position="149"/>
        <end position="168"/>
    </location>
</feature>
<feature type="transmembrane region" description="Helical" evidence="6">
    <location>
        <begin position="293"/>
        <end position="316"/>
    </location>
</feature>
<proteinExistence type="inferred from homology"/>
<evidence type="ECO:0000256" key="5">
    <source>
        <dbReference type="ARBA" id="ARBA00023136"/>
    </source>
</evidence>
<feature type="transmembrane region" description="Helical" evidence="6">
    <location>
        <begin position="26"/>
        <end position="46"/>
    </location>
</feature>
<sequence>MFRPPLATEVSGPATWLRDRDGHRRVLAIAFPAILANSSAPLVGLVDTWAVGHLPGAVHLAAVGLGGVIFNYILWAFGFLRMGTTGMVAQAHGRDDADAVARVLVRSAVLALLLGLALLVFQGPILALSLQVMAPPGDVAAITAEYFDIRIWAAPAALLVYAVTGALFGQGRTVAVLVLQLALNLGNGALNLLFVVVLDMGVPGVAWGTLLAQWGSVVVGLWLLTSNPGLGRLARALFERATWTLDRFRSLVALNGFIFIRTILLMTALAMIMRESAGFDDVGMAASHVVNQYMMLVALGLDGFAHAAEALAGAAWGERSRQAFRRWVWLAGLWAVVASLAYAALFWLFGDAITATLTNLETVRTLVARIMPMVIALPIVAVACFHFDGVFIGATAGAAMMATMAVAFAIYLAVLGPMTAAWGLVGLWGAVLVFMAARGLAQAAWYPRLLARLD</sequence>
<evidence type="ECO:0000256" key="3">
    <source>
        <dbReference type="ARBA" id="ARBA00022692"/>
    </source>
</evidence>
<comment type="similarity">
    <text evidence="2">Belongs to the multi antimicrobial extrusion (MATE) (TC 2.A.66.1) family.</text>
</comment>
<dbReference type="GO" id="GO:0005886">
    <property type="term" value="C:plasma membrane"/>
    <property type="evidence" value="ECO:0007669"/>
    <property type="project" value="TreeGrafter"/>
</dbReference>